<proteinExistence type="predicted"/>
<dbReference type="AlphaFoldDB" id="A0A6L5HRV9"/>
<evidence type="ECO:0000256" key="1">
    <source>
        <dbReference type="SAM" id="MobiDB-lite"/>
    </source>
</evidence>
<dbReference type="EMBL" id="WIVU01000007">
    <property type="protein sequence ID" value="MQU05215.1"/>
    <property type="molecule type" value="Genomic_DNA"/>
</dbReference>
<sequence length="216" mass="22993">MPKSLFLNSAPPLMRLFIASAMALTVSAHAMAVSSPQSTTPSASDVAGKTKASGDYGKTCNPNEAMIKSTRHGDENTDPVIVCSAYAPYGVAGTMSNYKTPEPEKGDDAYGNWSSAINEGNPSGHTYTCPEGTLMTGIKHKDDENGSTYYRCSAFSINGVVQKLRPGTVLKFPEDDHEKSCPAGQIMIGRSHLCDNDGKCDEKASSTYTCGYVRAL</sequence>
<name>A0A6L5HRV9_9PSED</name>
<reference evidence="3 4" key="1">
    <citation type="submission" date="2019-10" db="EMBL/GenBank/DDBJ databases">
        <title>Evaluation of single-gene subtyping targets for Pseudomonas.</title>
        <authorList>
            <person name="Reichler S.J."/>
            <person name="Orsi R.H."/>
            <person name="Wiedmann M."/>
            <person name="Martin N.H."/>
            <person name="Murphy S.I."/>
        </authorList>
    </citation>
    <scope>NUCLEOTIDE SEQUENCE [LARGE SCALE GENOMIC DNA]</scope>
    <source>
        <strain evidence="3 4">FSL R10-1637</strain>
    </source>
</reference>
<protein>
    <submittedName>
        <fullName evidence="3">Uncharacterized protein</fullName>
    </submittedName>
</protein>
<feature type="signal peptide" evidence="2">
    <location>
        <begin position="1"/>
        <end position="30"/>
    </location>
</feature>
<comment type="caution">
    <text evidence="3">The sequence shown here is derived from an EMBL/GenBank/DDBJ whole genome shotgun (WGS) entry which is preliminary data.</text>
</comment>
<evidence type="ECO:0000256" key="2">
    <source>
        <dbReference type="SAM" id="SignalP"/>
    </source>
</evidence>
<feature type="region of interest" description="Disordered" evidence="1">
    <location>
        <begin position="35"/>
        <end position="55"/>
    </location>
</feature>
<gene>
    <name evidence="3" type="ORF">GHO27_05905</name>
</gene>
<feature type="chain" id="PRO_5026810402" evidence="2">
    <location>
        <begin position="31"/>
        <end position="216"/>
    </location>
</feature>
<evidence type="ECO:0000313" key="3">
    <source>
        <dbReference type="EMBL" id="MQU05215.1"/>
    </source>
</evidence>
<organism evidence="3 4">
    <name type="scientific">Pseudomonas helleri</name>
    <dbReference type="NCBI Taxonomy" id="1608996"/>
    <lineage>
        <taxon>Bacteria</taxon>
        <taxon>Pseudomonadati</taxon>
        <taxon>Pseudomonadota</taxon>
        <taxon>Gammaproteobacteria</taxon>
        <taxon>Pseudomonadales</taxon>
        <taxon>Pseudomonadaceae</taxon>
        <taxon>Pseudomonas</taxon>
    </lineage>
</organism>
<evidence type="ECO:0000313" key="4">
    <source>
        <dbReference type="Proteomes" id="UP000478064"/>
    </source>
</evidence>
<dbReference type="RefSeq" id="WP_153373258.1">
    <property type="nucleotide sequence ID" value="NZ_WIVU01000007.1"/>
</dbReference>
<accession>A0A6L5HRV9</accession>
<dbReference type="Proteomes" id="UP000478064">
    <property type="component" value="Unassembled WGS sequence"/>
</dbReference>
<keyword evidence="2" id="KW-0732">Signal</keyword>